<protein>
    <submittedName>
        <fullName evidence="2">Uncharacterized protein</fullName>
    </submittedName>
</protein>
<dbReference type="AlphaFoldDB" id="G7H788"/>
<reference evidence="2 3" key="1">
    <citation type="submission" date="2011-11" db="EMBL/GenBank/DDBJ databases">
        <title>Whole genome shotgun sequence of Gordonia araii NBRC 100433.</title>
        <authorList>
            <person name="Yoshida Y."/>
            <person name="Hosoyama A."/>
            <person name="Tsuchikane K."/>
            <person name="Katsumata H."/>
            <person name="Yamazaki S."/>
            <person name="Fujita N."/>
        </authorList>
    </citation>
    <scope>NUCLEOTIDE SEQUENCE [LARGE SCALE GENOMIC DNA]</scope>
    <source>
        <strain evidence="2 3">NBRC 100433</strain>
    </source>
</reference>
<gene>
    <name evidence="2" type="ORF">GOARA_087_00060</name>
</gene>
<feature type="compositionally biased region" description="Gly residues" evidence="1">
    <location>
        <begin position="42"/>
        <end position="53"/>
    </location>
</feature>
<evidence type="ECO:0000313" key="3">
    <source>
        <dbReference type="Proteomes" id="UP000035088"/>
    </source>
</evidence>
<feature type="region of interest" description="Disordered" evidence="1">
    <location>
        <begin position="42"/>
        <end position="68"/>
    </location>
</feature>
<comment type="caution">
    <text evidence="2">The sequence shown here is derived from an EMBL/GenBank/DDBJ whole genome shotgun (WGS) entry which is preliminary data.</text>
</comment>
<dbReference type="EMBL" id="BAEE01000087">
    <property type="protein sequence ID" value="GAB11713.1"/>
    <property type="molecule type" value="Genomic_DNA"/>
</dbReference>
<evidence type="ECO:0000256" key="1">
    <source>
        <dbReference type="SAM" id="MobiDB-lite"/>
    </source>
</evidence>
<evidence type="ECO:0000313" key="2">
    <source>
        <dbReference type="EMBL" id="GAB11713.1"/>
    </source>
</evidence>
<name>G7H788_9ACTN</name>
<proteinExistence type="predicted"/>
<dbReference type="Proteomes" id="UP000035088">
    <property type="component" value="Unassembled WGS sequence"/>
</dbReference>
<sequence>MNPVMRLISVASAIDPPVRITEASEVFDAACAARAGGWGLGGSRRGAGRGGGGIRRDGARPGMGCAAG</sequence>
<organism evidence="2 3">
    <name type="scientific">Gordonia araii NBRC 100433</name>
    <dbReference type="NCBI Taxonomy" id="1073574"/>
    <lineage>
        <taxon>Bacteria</taxon>
        <taxon>Bacillati</taxon>
        <taxon>Actinomycetota</taxon>
        <taxon>Actinomycetes</taxon>
        <taxon>Mycobacteriales</taxon>
        <taxon>Gordoniaceae</taxon>
        <taxon>Gordonia</taxon>
    </lineage>
</organism>
<accession>G7H788</accession>
<keyword evidence="3" id="KW-1185">Reference proteome</keyword>